<feature type="domain" description="K Homology" evidence="4">
    <location>
        <begin position="30"/>
        <end position="103"/>
    </location>
</feature>
<dbReference type="Pfam" id="PF00013">
    <property type="entry name" value="KH_1"/>
    <property type="match status" value="3"/>
</dbReference>
<evidence type="ECO:0000256" key="2">
    <source>
        <dbReference type="PROSITE-ProRule" id="PRU00117"/>
    </source>
</evidence>
<dbReference type="EMBL" id="JAODUO010000360">
    <property type="protein sequence ID" value="KAK2182282.1"/>
    <property type="molecule type" value="Genomic_DNA"/>
</dbReference>
<protein>
    <recommendedName>
        <fullName evidence="4">K Homology domain-containing protein</fullName>
    </recommendedName>
</protein>
<evidence type="ECO:0000256" key="3">
    <source>
        <dbReference type="SAM" id="MobiDB-lite"/>
    </source>
</evidence>
<proteinExistence type="predicted"/>
<dbReference type="SUPFAM" id="SSF54791">
    <property type="entry name" value="Eukaryotic type KH-domain (KH-domain type I)"/>
    <property type="match status" value="3"/>
</dbReference>
<dbReference type="InterPro" id="IPR004087">
    <property type="entry name" value="KH_dom"/>
</dbReference>
<comment type="caution">
    <text evidence="5">The sequence shown here is derived from an EMBL/GenBank/DDBJ whole genome shotgun (WGS) entry which is preliminary data.</text>
</comment>
<reference evidence="5" key="1">
    <citation type="journal article" date="2023" name="Mol. Biol. Evol.">
        <title>Third-Generation Sequencing Reveals the Adaptive Role of the Epigenome in Three Deep-Sea Polychaetes.</title>
        <authorList>
            <person name="Perez M."/>
            <person name="Aroh O."/>
            <person name="Sun Y."/>
            <person name="Lan Y."/>
            <person name="Juniper S.K."/>
            <person name="Young C.R."/>
            <person name="Angers B."/>
            <person name="Qian P.Y."/>
        </authorList>
    </citation>
    <scope>NUCLEOTIDE SEQUENCE</scope>
    <source>
        <strain evidence="5">R07B-5</strain>
    </source>
</reference>
<dbReference type="Proteomes" id="UP001209878">
    <property type="component" value="Unassembled WGS sequence"/>
</dbReference>
<dbReference type="AlphaFoldDB" id="A0AAD9L3Q7"/>
<name>A0AAD9L3Q7_RIDPI</name>
<dbReference type="PROSITE" id="PS50084">
    <property type="entry name" value="KH_TYPE_1"/>
    <property type="match status" value="3"/>
</dbReference>
<dbReference type="CDD" id="cd22436">
    <property type="entry name" value="KH-I_NOVA_rpt2"/>
    <property type="match status" value="1"/>
</dbReference>
<keyword evidence="6" id="KW-1185">Reference proteome</keyword>
<dbReference type="PANTHER" id="PTHR10288">
    <property type="entry name" value="KH DOMAIN CONTAINING RNA BINDING PROTEIN"/>
    <property type="match status" value="1"/>
</dbReference>
<dbReference type="InterPro" id="IPR047276">
    <property type="entry name" value="KH-I_NOVA_rpt2"/>
</dbReference>
<feature type="region of interest" description="Disordered" evidence="3">
    <location>
        <begin position="1"/>
        <end position="27"/>
    </location>
</feature>
<evidence type="ECO:0000259" key="4">
    <source>
        <dbReference type="SMART" id="SM00322"/>
    </source>
</evidence>
<evidence type="ECO:0000313" key="6">
    <source>
        <dbReference type="Proteomes" id="UP001209878"/>
    </source>
</evidence>
<dbReference type="InterPro" id="IPR036612">
    <property type="entry name" value="KH_dom_type_1_sf"/>
</dbReference>
<sequence>MMDSSDSRKRPLDGENESGVTKRSNPGLGDTLHLKMLIPAAAAGAIIGKGGETITQIQKESGANIKMSKANDYYPGTTERVCLVTGSIDSVRQVYLFIMDKVREKPDTKPTDGEVKVKILVPNSTAGMIIGKAGNFIRQIKEESGSYVQVSQKAKDMNLPERCVTIAGEHKQVTSAMDMILQKLVEDPQSSSCPNISYADYRGPVASTNPTGSPFATGTGITRMDFGGGGGMGNSGGGGGGGGGGTGMGLFGNIGNGINNLNLNAGSALGNPAFENLRATLRSSGYTEQATEEISAAMYTLANYGFLGLGLGLGGLANLGGPGFGFGNMGNQNPGNLTLGNLAGILGGGGGGGGGAGGAGNASGGSLLGNNPGSGGGGSGDGGNLSVFGPVGNTTTTMAGGDTGTGSGSFFGSSGGEHYPGGESLFSGGSNFNAGGGGYAASNQNSFGLGTGIGSFAAGSGEGGGGEDASTEKEMEVGEHIVGAILGPGGRGIVELQKFTGANIQISKKGVYAPGTQNRIVTITGTAMSVQRAQFLIQQRIVQEQAKRNRQGQNTR</sequence>
<feature type="domain" description="K Homology" evidence="4">
    <location>
        <begin position="113"/>
        <end position="185"/>
    </location>
</feature>
<accession>A0AAD9L3Q7</accession>
<feature type="domain" description="K Homology" evidence="4">
    <location>
        <begin position="469"/>
        <end position="542"/>
    </location>
</feature>
<dbReference type="InterPro" id="IPR004088">
    <property type="entry name" value="KH_dom_type_1"/>
</dbReference>
<dbReference type="InterPro" id="IPR047274">
    <property type="entry name" value="KH-I_NOVA_rpt3"/>
</dbReference>
<evidence type="ECO:0000313" key="5">
    <source>
        <dbReference type="EMBL" id="KAK2182282.1"/>
    </source>
</evidence>
<evidence type="ECO:0000256" key="1">
    <source>
        <dbReference type="ARBA" id="ARBA00022737"/>
    </source>
</evidence>
<feature type="compositionally biased region" description="Basic and acidic residues" evidence="3">
    <location>
        <begin position="1"/>
        <end position="13"/>
    </location>
</feature>
<gene>
    <name evidence="5" type="ORF">NP493_359g10025</name>
</gene>
<dbReference type="GO" id="GO:0003723">
    <property type="term" value="F:RNA binding"/>
    <property type="evidence" value="ECO:0007669"/>
    <property type="project" value="UniProtKB-UniRule"/>
</dbReference>
<organism evidence="5 6">
    <name type="scientific">Ridgeia piscesae</name>
    <name type="common">Tubeworm</name>
    <dbReference type="NCBI Taxonomy" id="27915"/>
    <lineage>
        <taxon>Eukaryota</taxon>
        <taxon>Metazoa</taxon>
        <taxon>Spiralia</taxon>
        <taxon>Lophotrochozoa</taxon>
        <taxon>Annelida</taxon>
        <taxon>Polychaeta</taxon>
        <taxon>Sedentaria</taxon>
        <taxon>Canalipalpata</taxon>
        <taxon>Sabellida</taxon>
        <taxon>Siboglinidae</taxon>
        <taxon>Ridgeia</taxon>
    </lineage>
</organism>
<dbReference type="Gene3D" id="3.30.1370.10">
    <property type="entry name" value="K Homology domain, type 1"/>
    <property type="match status" value="3"/>
</dbReference>
<keyword evidence="2" id="KW-0694">RNA-binding</keyword>
<keyword evidence="1" id="KW-0677">Repeat</keyword>
<dbReference type="CDD" id="cd09031">
    <property type="entry name" value="KH-I_NOVA_rpt3"/>
    <property type="match status" value="1"/>
</dbReference>
<dbReference type="SMART" id="SM00322">
    <property type="entry name" value="KH"/>
    <property type="match status" value="3"/>
</dbReference>